<evidence type="ECO:0000256" key="2">
    <source>
        <dbReference type="SAM" id="Phobius"/>
    </source>
</evidence>
<dbReference type="AlphaFoldDB" id="A0A174ZA20"/>
<evidence type="ECO:0000313" key="5">
    <source>
        <dbReference type="Proteomes" id="UP000078383"/>
    </source>
</evidence>
<keyword evidence="2" id="KW-0472">Membrane</keyword>
<dbReference type="PANTHER" id="PTHR46558:SF4">
    <property type="entry name" value="DNA-BIDING PHAGE PROTEIN"/>
    <property type="match status" value="1"/>
</dbReference>
<dbReference type="EMBL" id="CZBX01000003">
    <property type="protein sequence ID" value="CUQ84104.1"/>
    <property type="molecule type" value="Genomic_DNA"/>
</dbReference>
<dbReference type="Gene3D" id="1.10.260.40">
    <property type="entry name" value="lambda repressor-like DNA-binding domains"/>
    <property type="match status" value="1"/>
</dbReference>
<dbReference type="SMART" id="SM00530">
    <property type="entry name" value="HTH_XRE"/>
    <property type="match status" value="1"/>
</dbReference>
<evidence type="ECO:0000259" key="3">
    <source>
        <dbReference type="PROSITE" id="PS50943"/>
    </source>
</evidence>
<sequence length="226" mass="25954">MQLGQAIVQIRKERGLTQEAFAKMYSVTRQTVSNWENEKSYPDLSTLVKISDEFNVSLDVLLKGDFRMVKDIDKKIKKQPFYIGIIIGLVIIVVALFSFIYANNKRISDTTKDYADLMLNSAVSIEIHDAQSDELITKYEDKSSIDKVNAILDIKNWEKVDNIDKNINPIYTLELYYDTTKQDTNDDIKEITIYSNGEYVSFFTTSPGGVKQNYKTNIDITELIDK</sequence>
<dbReference type="SUPFAM" id="SSF47413">
    <property type="entry name" value="lambda repressor-like DNA-binding domains"/>
    <property type="match status" value="1"/>
</dbReference>
<dbReference type="Proteomes" id="UP000078383">
    <property type="component" value="Unassembled WGS sequence"/>
</dbReference>
<keyword evidence="1" id="KW-0238">DNA-binding</keyword>
<dbReference type="PANTHER" id="PTHR46558">
    <property type="entry name" value="TRACRIPTIONAL REGULATORY PROTEIN-RELATED-RELATED"/>
    <property type="match status" value="1"/>
</dbReference>
<dbReference type="InterPro" id="IPR001387">
    <property type="entry name" value="Cro/C1-type_HTH"/>
</dbReference>
<protein>
    <submittedName>
        <fullName evidence="4">HTH-type transcriptional regulator immR</fullName>
    </submittedName>
</protein>
<dbReference type="RefSeq" id="WP_226866095.1">
    <property type="nucleotide sequence ID" value="NZ_CZBX01000003.1"/>
</dbReference>
<evidence type="ECO:0000256" key="1">
    <source>
        <dbReference type="ARBA" id="ARBA00023125"/>
    </source>
</evidence>
<feature type="domain" description="HTH cro/C1-type" evidence="3">
    <location>
        <begin position="7"/>
        <end position="61"/>
    </location>
</feature>
<reference evidence="4 5" key="1">
    <citation type="submission" date="2015-09" db="EMBL/GenBank/DDBJ databases">
        <authorList>
            <consortium name="Pathogen Informatics"/>
        </authorList>
    </citation>
    <scope>NUCLEOTIDE SEQUENCE [LARGE SCALE GENOMIC DNA]</scope>
    <source>
        <strain evidence="4 5">2789STDY5834889</strain>
    </source>
</reference>
<dbReference type="GO" id="GO:0003677">
    <property type="term" value="F:DNA binding"/>
    <property type="evidence" value="ECO:0007669"/>
    <property type="project" value="UniProtKB-KW"/>
</dbReference>
<feature type="transmembrane region" description="Helical" evidence="2">
    <location>
        <begin position="81"/>
        <end position="102"/>
    </location>
</feature>
<proteinExistence type="predicted"/>
<dbReference type="Pfam" id="PF01381">
    <property type="entry name" value="HTH_3"/>
    <property type="match status" value="1"/>
</dbReference>
<keyword evidence="2" id="KW-1133">Transmembrane helix</keyword>
<organism evidence="4 5">
    <name type="scientific">[Ruminococcus] torques</name>
    <dbReference type="NCBI Taxonomy" id="33039"/>
    <lineage>
        <taxon>Bacteria</taxon>
        <taxon>Bacillati</taxon>
        <taxon>Bacillota</taxon>
        <taxon>Clostridia</taxon>
        <taxon>Lachnospirales</taxon>
        <taxon>Lachnospiraceae</taxon>
        <taxon>Mediterraneibacter</taxon>
    </lineage>
</organism>
<evidence type="ECO:0000313" key="4">
    <source>
        <dbReference type="EMBL" id="CUQ84104.1"/>
    </source>
</evidence>
<dbReference type="PROSITE" id="PS50943">
    <property type="entry name" value="HTH_CROC1"/>
    <property type="match status" value="1"/>
</dbReference>
<accession>A0A174ZA20</accession>
<keyword evidence="2" id="KW-0812">Transmembrane</keyword>
<dbReference type="InterPro" id="IPR010982">
    <property type="entry name" value="Lambda_DNA-bd_dom_sf"/>
</dbReference>
<gene>
    <name evidence="4" type="primary">immR_3</name>
    <name evidence="4" type="ORF">ERS852502_00846</name>
</gene>
<dbReference type="CDD" id="cd00093">
    <property type="entry name" value="HTH_XRE"/>
    <property type="match status" value="1"/>
</dbReference>
<name>A0A174ZA20_9FIRM</name>